<keyword evidence="5" id="KW-0031">Aminopeptidase</keyword>
<dbReference type="Pfam" id="PF12580">
    <property type="entry name" value="TPPII"/>
    <property type="match status" value="1"/>
</dbReference>
<dbReference type="Gene3D" id="1.25.40.710">
    <property type="match status" value="1"/>
</dbReference>
<comment type="similarity">
    <text evidence="2 10">Belongs to the peptidase S8 family.</text>
</comment>
<dbReference type="Pfam" id="PF21223">
    <property type="entry name" value="TPPII_Ig-like-1"/>
    <property type="match status" value="1"/>
</dbReference>
<protein>
    <recommendedName>
        <fullName evidence="4">Tripeptidyl-peptidase 2</fullName>
        <ecNumber evidence="3">3.4.14.10</ecNumber>
    </recommendedName>
    <alternativeName>
        <fullName evidence="9">Tripeptidyl aminopeptidase</fullName>
    </alternativeName>
</protein>
<dbReference type="PROSITE" id="PS51892">
    <property type="entry name" value="SUBTILASE"/>
    <property type="match status" value="1"/>
</dbReference>
<accession>A0A226DNM5</accession>
<dbReference type="EMBL" id="LNIX01000015">
    <property type="protein sequence ID" value="OXA46444.1"/>
    <property type="molecule type" value="Genomic_DNA"/>
</dbReference>
<comment type="catalytic activity">
    <reaction evidence="1">
        <text>Release of an N-terminal tripeptide from a polypeptide.</text>
        <dbReference type="EC" id="3.4.14.10"/>
    </reaction>
</comment>
<name>A0A226DNM5_FOLCA</name>
<evidence type="ECO:0000256" key="4">
    <source>
        <dbReference type="ARBA" id="ARBA00020244"/>
    </source>
</evidence>
<feature type="compositionally biased region" description="Low complexity" evidence="11">
    <location>
        <begin position="1142"/>
        <end position="1151"/>
    </location>
</feature>
<dbReference type="PROSITE" id="PS00137">
    <property type="entry name" value="SUBTILASE_HIS"/>
    <property type="match status" value="1"/>
</dbReference>
<feature type="active site" description="Charge relay system" evidence="10">
    <location>
        <position position="457"/>
    </location>
</feature>
<evidence type="ECO:0000259" key="16">
    <source>
        <dbReference type="Pfam" id="PF21316"/>
    </source>
</evidence>
<dbReference type="Gene3D" id="2.20.25.690">
    <property type="match status" value="1"/>
</dbReference>
<dbReference type="PROSITE" id="PS00138">
    <property type="entry name" value="SUBTILASE_SER"/>
    <property type="match status" value="1"/>
</dbReference>
<evidence type="ECO:0000313" key="18">
    <source>
        <dbReference type="Proteomes" id="UP000198287"/>
    </source>
</evidence>
<evidence type="ECO:0000256" key="10">
    <source>
        <dbReference type="PROSITE-ProRule" id="PRU01240"/>
    </source>
</evidence>
<evidence type="ECO:0000259" key="15">
    <source>
        <dbReference type="Pfam" id="PF21223"/>
    </source>
</evidence>
<dbReference type="GO" id="GO:0006508">
    <property type="term" value="P:proteolysis"/>
    <property type="evidence" value="ECO:0007669"/>
    <property type="project" value="UniProtKB-KW"/>
</dbReference>
<dbReference type="InterPro" id="IPR034051">
    <property type="entry name" value="TPP_II_domain"/>
</dbReference>
<dbReference type="InterPro" id="IPR022232">
    <property type="entry name" value="TPPII_C_art"/>
</dbReference>
<evidence type="ECO:0000256" key="7">
    <source>
        <dbReference type="ARBA" id="ARBA00022801"/>
    </source>
</evidence>
<dbReference type="InterPro" id="IPR048383">
    <property type="entry name" value="TPPII_Ig-like-1"/>
</dbReference>
<evidence type="ECO:0000256" key="3">
    <source>
        <dbReference type="ARBA" id="ARBA00012462"/>
    </source>
</evidence>
<evidence type="ECO:0000256" key="6">
    <source>
        <dbReference type="ARBA" id="ARBA00022670"/>
    </source>
</evidence>
<organism evidence="17 18">
    <name type="scientific">Folsomia candida</name>
    <name type="common">Springtail</name>
    <dbReference type="NCBI Taxonomy" id="158441"/>
    <lineage>
        <taxon>Eukaryota</taxon>
        <taxon>Metazoa</taxon>
        <taxon>Ecdysozoa</taxon>
        <taxon>Arthropoda</taxon>
        <taxon>Hexapoda</taxon>
        <taxon>Collembola</taxon>
        <taxon>Entomobryomorpha</taxon>
        <taxon>Isotomoidea</taxon>
        <taxon>Isotomidae</taxon>
        <taxon>Proisotominae</taxon>
        <taxon>Folsomia</taxon>
    </lineage>
</organism>
<dbReference type="InterPro" id="IPR023828">
    <property type="entry name" value="Peptidase_S8_Ser-AS"/>
</dbReference>
<dbReference type="Gene3D" id="3.40.50.200">
    <property type="entry name" value="Peptidase S8/S53 domain"/>
    <property type="match status" value="1"/>
</dbReference>
<dbReference type="CDD" id="cd04857">
    <property type="entry name" value="Peptidases_S8_Tripeptidyl_Aminopeptidase_II"/>
    <property type="match status" value="1"/>
</dbReference>
<dbReference type="GO" id="GO:0008240">
    <property type="term" value="F:tripeptidyl-peptidase activity"/>
    <property type="evidence" value="ECO:0007669"/>
    <property type="project" value="UniProtKB-EC"/>
</dbReference>
<dbReference type="InterPro" id="IPR022229">
    <property type="entry name" value="TPPII_Ig-like-2"/>
</dbReference>
<keyword evidence="8 10" id="KW-0720">Serine protease</keyword>
<reference evidence="17 18" key="1">
    <citation type="submission" date="2015-12" db="EMBL/GenBank/DDBJ databases">
        <title>The genome of Folsomia candida.</title>
        <authorList>
            <person name="Faddeeva A."/>
            <person name="Derks M.F."/>
            <person name="Anvar Y."/>
            <person name="Smit S."/>
            <person name="Van Straalen N."/>
            <person name="Roelofs D."/>
        </authorList>
    </citation>
    <scope>NUCLEOTIDE SEQUENCE [LARGE SCALE GENOMIC DNA]</scope>
    <source>
        <strain evidence="17 18">VU population</strain>
        <tissue evidence="17">Whole body</tissue>
    </source>
</reference>
<feature type="domain" description="Peptidase S8/S53" evidence="12">
    <location>
        <begin position="38"/>
        <end position="508"/>
    </location>
</feature>
<feature type="domain" description="Tripeptidyl-peptidase II first Ig-like" evidence="15">
    <location>
        <begin position="530"/>
        <end position="653"/>
    </location>
</feature>
<dbReference type="InterPro" id="IPR015500">
    <property type="entry name" value="Peptidase_S8_subtilisin-rel"/>
</dbReference>
<keyword evidence="18" id="KW-1185">Reference proteome</keyword>
<evidence type="ECO:0000313" key="17">
    <source>
        <dbReference type="EMBL" id="OXA46444.1"/>
    </source>
</evidence>
<dbReference type="PANTHER" id="PTHR43806:SF14">
    <property type="entry name" value="TRIPEPTIDYL-PEPTIDASE 2"/>
    <property type="match status" value="1"/>
</dbReference>
<dbReference type="Gene3D" id="2.60.40.3170">
    <property type="match status" value="1"/>
</dbReference>
<proteinExistence type="inferred from homology"/>
<sequence length="1348" mass="148785">MSLTSATLKESDFPSIHLCPKNETGVLNFLSKNPDSDGRGITIAVFDSGVDPGAPGLKVTSTGLPKIIERFDCSGAGDVDTSTVVTRSDQDGIITGMSGRKLKIPSSWVNPTGKYHIGIKPLFELYTPKVKERIEAKRRDENWDQQHRLLTAEANRKLTKDQNANKNADNITPLEKLEKEEIEAQLEVLQTLEKKYKDFGPLLDCLVWHDGTEWRTSLSIEDLESSIVLGEFTKRQEFAPLSKADQMNVSVNIHDNGNILEIVGICGSHGTHVSSIASGYFPENPNLNGVAPGAQIMSFTIGDGRLGSMETGTALVRAMAYVMQNSHRIHVINMSYGEHAHWNTVGRIGELMKEVVDKHGVVWVASAGNHGPALSTVGSPPWLNSNVIIGVGAYVSPDMMSAEYSLRQKLPGMPYSWSSRGPTLDGDLGVSVCAPGGAITSVPNFTLRSAQLMNGTSMAAPHVSGCVALILSGAVQKGIKWSPYSVRKSLEHSAAQVPSAEPFAQGHGLVQVEKAFQVLEELSSLPERDVRFNITVTATQGCGSIWPFKSIYIRDPPVDKSKEYTVNVDPVFFKEDLIEPEDKINFRMNLCLVSTAPFVHVPNYFDLANLQRPFNVKVDVEGLAKGVHFAEIQAYDSSGLQRGPVFRVYVTVVIPEQLTPSPLSRPVFTIPPVMYEPGLLKRYFVVVPKGASWAVLNLKLAEAPGMRASDPIAANATARFVIHVMTLNPGQSCKADEHYKMISLNPLEESTIPFRVTEGKVIEVVVGRWWAEPVEMASLFGTLTFRSLSLNKGEIVVSAGDLYQKFAVTNAFGAEDVQCAAALKQQVVLLRPSDSRIVSLPEPRDMIPQGRVIYQLENTYNFSLSKAAEATFNCCLLSDTLYESEYESQMWQLYDKNKRYLGCGDAYPSKWNVKLEKGDFVLRLHVRHEKREALEKLMVGNSGANGATNTATWTGDSQITSLPVLMSLKLASSIALEVYQNQFELQDFKPSKKGTGWSAVLKRESSLNLFLSTIITDKNLKTLPSSSTLYLQGTLSVHKDEVGKKLWTYPLKVSLPDAPAKVKSPSSKDPAKSKLDEMTEQLRDVQITWITKLENEDSKKLYDKLMASCDSHLPLHLARLQFLDNGGTPSSNGDGSTAGAKSDISVSSSPKSDSDTPNANYSTSGKRLKTLEICKEMIEIADKVLKLVDQPALLAFIGNRSSAQQENGKTKQMMDKQRTAVIEALVKKGVAIAELLKNSNSGTITSSTPLDKSVTIETLDEILFEIQKYLDITDARVVEFAYFHAMARKQYCRALRLLLKHIESEPGKWNAEIDQKIIDAFKALQWNHCLWLWEGVHLLRYPTDYRPF</sequence>
<dbReference type="Proteomes" id="UP000198287">
    <property type="component" value="Unassembled WGS sequence"/>
</dbReference>
<evidence type="ECO:0000259" key="12">
    <source>
        <dbReference type="Pfam" id="PF00082"/>
    </source>
</evidence>
<dbReference type="Pfam" id="PF21316">
    <property type="entry name" value="TPPII_GBD"/>
    <property type="match status" value="1"/>
</dbReference>
<feature type="domain" description="Tripeptidyl-peptidase II galactose-binding" evidence="16">
    <location>
        <begin position="675"/>
        <end position="772"/>
    </location>
</feature>
<keyword evidence="7 10" id="KW-0378">Hydrolase</keyword>
<evidence type="ECO:0000256" key="9">
    <source>
        <dbReference type="ARBA" id="ARBA00032232"/>
    </source>
</evidence>
<dbReference type="GO" id="GO:0004252">
    <property type="term" value="F:serine-type endopeptidase activity"/>
    <property type="evidence" value="ECO:0007669"/>
    <property type="project" value="UniProtKB-UniRule"/>
</dbReference>
<evidence type="ECO:0000259" key="13">
    <source>
        <dbReference type="Pfam" id="PF12580"/>
    </source>
</evidence>
<dbReference type="EC" id="3.4.14.10" evidence="3"/>
<feature type="active site" description="Charge relay system" evidence="10">
    <location>
        <position position="47"/>
    </location>
</feature>
<dbReference type="OMA" id="SLRDFQC"/>
<evidence type="ECO:0000256" key="1">
    <source>
        <dbReference type="ARBA" id="ARBA00001910"/>
    </source>
</evidence>
<dbReference type="OrthoDB" id="10256524at2759"/>
<gene>
    <name evidence="17" type="ORF">Fcan01_18659</name>
</gene>
<feature type="compositionally biased region" description="Low complexity" evidence="11">
    <location>
        <begin position="1058"/>
        <end position="1068"/>
    </location>
</feature>
<dbReference type="Pfam" id="PF00082">
    <property type="entry name" value="Peptidase_S8"/>
    <property type="match status" value="1"/>
</dbReference>
<dbReference type="InterPro" id="IPR050131">
    <property type="entry name" value="Peptidase_S8_subtilisin-like"/>
</dbReference>
<dbReference type="Pfam" id="PF12583">
    <property type="entry name" value="TPPII_C"/>
    <property type="match status" value="1"/>
</dbReference>
<evidence type="ECO:0000256" key="8">
    <source>
        <dbReference type="ARBA" id="ARBA00022825"/>
    </source>
</evidence>
<dbReference type="InterPro" id="IPR000209">
    <property type="entry name" value="Peptidase_S8/S53_dom"/>
</dbReference>
<dbReference type="InterPro" id="IPR036852">
    <property type="entry name" value="Peptidase_S8/S53_dom_sf"/>
</dbReference>
<dbReference type="SUPFAM" id="SSF52743">
    <property type="entry name" value="Subtilisin-like"/>
    <property type="match status" value="1"/>
</dbReference>
<evidence type="ECO:0000256" key="5">
    <source>
        <dbReference type="ARBA" id="ARBA00022438"/>
    </source>
</evidence>
<feature type="domain" description="Tripeptidyl peptidase II second Ig-like" evidence="13">
    <location>
        <begin position="812"/>
        <end position="937"/>
    </location>
</feature>
<evidence type="ECO:0000256" key="2">
    <source>
        <dbReference type="ARBA" id="ARBA00011073"/>
    </source>
</evidence>
<dbReference type="InterPro" id="IPR022398">
    <property type="entry name" value="Peptidase_S8_His-AS"/>
</dbReference>
<evidence type="ECO:0000259" key="14">
    <source>
        <dbReference type="Pfam" id="PF12583"/>
    </source>
</evidence>
<dbReference type="FunFam" id="3.40.50.200:FF:000003">
    <property type="entry name" value="Tripeptidyl peptidase 2"/>
    <property type="match status" value="1"/>
</dbReference>
<dbReference type="PANTHER" id="PTHR43806">
    <property type="entry name" value="PEPTIDASE S8"/>
    <property type="match status" value="1"/>
</dbReference>
<dbReference type="InterPro" id="IPR046939">
    <property type="entry name" value="TPPII_C_sf"/>
</dbReference>
<evidence type="ECO:0000256" key="11">
    <source>
        <dbReference type="SAM" id="MobiDB-lite"/>
    </source>
</evidence>
<dbReference type="GO" id="GO:0005829">
    <property type="term" value="C:cytosol"/>
    <property type="evidence" value="ECO:0007669"/>
    <property type="project" value="TreeGrafter"/>
</dbReference>
<dbReference type="InterPro" id="IPR046940">
    <property type="entry name" value="TPPII_Ig-like_sf"/>
</dbReference>
<dbReference type="Gene3D" id="6.10.250.3080">
    <property type="match status" value="1"/>
</dbReference>
<dbReference type="InterPro" id="IPR048384">
    <property type="entry name" value="TPPII_GBD"/>
</dbReference>
<feature type="active site" description="Charge relay system" evidence="10">
    <location>
        <position position="269"/>
    </location>
</feature>
<feature type="region of interest" description="Disordered" evidence="11">
    <location>
        <begin position="1128"/>
        <end position="1162"/>
    </location>
</feature>
<dbReference type="PRINTS" id="PR00723">
    <property type="entry name" value="SUBTILISIN"/>
</dbReference>
<dbReference type="GO" id="GO:0004177">
    <property type="term" value="F:aminopeptidase activity"/>
    <property type="evidence" value="ECO:0007669"/>
    <property type="project" value="UniProtKB-KW"/>
</dbReference>
<comment type="caution">
    <text evidence="17">The sequence shown here is derived from an EMBL/GenBank/DDBJ whole genome shotgun (WGS) entry which is preliminary data.</text>
</comment>
<feature type="domain" description="Tripeptidyl peptidase II C-terminal" evidence="14">
    <location>
        <begin position="1066"/>
        <end position="1125"/>
    </location>
</feature>
<feature type="region of interest" description="Disordered" evidence="11">
    <location>
        <begin position="1058"/>
        <end position="1077"/>
    </location>
</feature>
<keyword evidence="6 10" id="KW-0645">Protease</keyword>